<dbReference type="GeneID" id="20828209"/>
<dbReference type="RefSeq" id="XP_009853861.1">
    <property type="nucleotide sequence ID" value="XM_009855559.1"/>
</dbReference>
<feature type="compositionally biased region" description="Acidic residues" evidence="1">
    <location>
        <begin position="123"/>
        <end position="143"/>
    </location>
</feature>
<evidence type="ECO:0000313" key="3">
    <source>
        <dbReference type="Proteomes" id="UP000008065"/>
    </source>
</evidence>
<evidence type="ECO:0000256" key="1">
    <source>
        <dbReference type="SAM" id="MobiDB-lite"/>
    </source>
</evidence>
<dbReference type="VEuPathDB" id="FungiDB:NEUTE1DRAFT_49392"/>
<gene>
    <name evidence="2" type="ORF">NEUTE1DRAFT_49392</name>
</gene>
<proteinExistence type="predicted"/>
<feature type="region of interest" description="Disordered" evidence="1">
    <location>
        <begin position="1"/>
        <end position="160"/>
    </location>
</feature>
<feature type="compositionally biased region" description="Polar residues" evidence="1">
    <location>
        <begin position="47"/>
        <end position="59"/>
    </location>
</feature>
<accession>F8MVW9</accession>
<protein>
    <submittedName>
        <fullName evidence="2">Uncharacterized protein</fullName>
    </submittedName>
</protein>
<dbReference type="OrthoDB" id="4590434at2759"/>
<reference evidence="3" key="1">
    <citation type="journal article" date="2011" name="Genetics">
        <title>Massive changes in genome architecture accompany the transition to self-fertility in the filamentous fungus Neurospora tetrasperma.</title>
        <authorList>
            <person name="Ellison C.E."/>
            <person name="Stajich J.E."/>
            <person name="Jacobson D.J."/>
            <person name="Natvig D.O."/>
            <person name="Lapidus A."/>
            <person name="Foster B."/>
            <person name="Aerts A."/>
            <person name="Riley R."/>
            <person name="Lindquist E.A."/>
            <person name="Grigoriev I.V."/>
            <person name="Taylor J.W."/>
        </authorList>
    </citation>
    <scope>NUCLEOTIDE SEQUENCE [LARGE SCALE GENOMIC DNA]</scope>
    <source>
        <strain evidence="3">FGSC 2508 / P0657</strain>
    </source>
</reference>
<dbReference type="Proteomes" id="UP000008065">
    <property type="component" value="Unassembled WGS sequence"/>
</dbReference>
<dbReference type="AlphaFoldDB" id="F8MVW9"/>
<feature type="compositionally biased region" description="Polar residues" evidence="1">
    <location>
        <begin position="75"/>
        <end position="94"/>
    </location>
</feature>
<name>F8MVW9_NEUT8</name>
<dbReference type="HOGENOM" id="CLU_869237_0_0_1"/>
<dbReference type="KEGG" id="nte:NEUTE1DRAFT49392"/>
<keyword evidence="3" id="KW-1185">Reference proteome</keyword>
<sequence length="265" mass="30519">MEPNSPTTPRGPSKRKSPSSDTNGLPQPRSHKRQRTVEREEPAYKLSDSSPNQLITSPEKTIESEHKDEESEGETTVSDPMNIESEGTTGNQPHMTGDHNRPLHRNTRKPILVSAEPELSNSDIDDLFSESELELDLEDEDLDSTTKKSPSRGEPSKNEDEYYMAMYNMDYYNSLSEPDLRREAIRWMEENSRADPKGTVVYPPPWYIATRFDPPRPRMWIKDFFSGRVRPRQLVNDRLAEMTVAQREKWAREHGMGGHDDEDTE</sequence>
<dbReference type="EMBL" id="GL891307">
    <property type="protein sequence ID" value="EGO54017.1"/>
    <property type="molecule type" value="Genomic_DNA"/>
</dbReference>
<evidence type="ECO:0000313" key="2">
    <source>
        <dbReference type="EMBL" id="EGO54017.1"/>
    </source>
</evidence>
<feature type="compositionally biased region" description="Basic and acidic residues" evidence="1">
    <location>
        <begin position="60"/>
        <end position="69"/>
    </location>
</feature>
<organism evidence="2 3">
    <name type="scientific">Neurospora tetrasperma (strain FGSC 2508 / ATCC MYA-4615 / P0657)</name>
    <dbReference type="NCBI Taxonomy" id="510951"/>
    <lineage>
        <taxon>Eukaryota</taxon>
        <taxon>Fungi</taxon>
        <taxon>Dikarya</taxon>
        <taxon>Ascomycota</taxon>
        <taxon>Pezizomycotina</taxon>
        <taxon>Sordariomycetes</taxon>
        <taxon>Sordariomycetidae</taxon>
        <taxon>Sordariales</taxon>
        <taxon>Sordariaceae</taxon>
        <taxon>Neurospora</taxon>
    </lineage>
</organism>